<feature type="domain" description="Major facilitator superfamily (MFS) profile" evidence="2">
    <location>
        <begin position="218"/>
        <end position="403"/>
    </location>
</feature>
<keyword evidence="1" id="KW-1133">Transmembrane helix</keyword>
<dbReference type="InterPro" id="IPR050327">
    <property type="entry name" value="Proton-linked_MCT"/>
</dbReference>
<feature type="transmembrane region" description="Helical" evidence="1">
    <location>
        <begin position="373"/>
        <end position="392"/>
    </location>
</feature>
<dbReference type="AlphaFoldDB" id="A0A382G656"/>
<dbReference type="InterPro" id="IPR036259">
    <property type="entry name" value="MFS_trans_sf"/>
</dbReference>
<protein>
    <recommendedName>
        <fullName evidence="2">Major facilitator superfamily (MFS) profile domain-containing protein</fullName>
    </recommendedName>
</protein>
<feature type="transmembrane region" description="Helical" evidence="1">
    <location>
        <begin position="346"/>
        <end position="367"/>
    </location>
</feature>
<dbReference type="SUPFAM" id="SSF103473">
    <property type="entry name" value="MFS general substrate transporter"/>
    <property type="match status" value="1"/>
</dbReference>
<feature type="transmembrane region" description="Helical" evidence="1">
    <location>
        <begin position="78"/>
        <end position="100"/>
    </location>
</feature>
<dbReference type="PROSITE" id="PS50850">
    <property type="entry name" value="MFS"/>
    <property type="match status" value="1"/>
</dbReference>
<feature type="transmembrane region" description="Helical" evidence="1">
    <location>
        <begin position="168"/>
        <end position="189"/>
    </location>
</feature>
<feature type="transmembrane region" description="Helical" evidence="1">
    <location>
        <begin position="16"/>
        <end position="34"/>
    </location>
</feature>
<feature type="transmembrane region" description="Helical" evidence="1">
    <location>
        <begin position="219"/>
        <end position="241"/>
    </location>
</feature>
<sequence>MTKIVKEFFIVNNYRIYLIGISVTFCYSSCIYLFSALLQTWETELNLSRNNLTFAYSLGLMIHSLLLPYLGKLVDRNYSFIMMWLSPLLLGFSVIYLAFVNTYYEFVIAWLLVSATSAGCLYTMIFSVLTINLKNNTKNSIAIITLIAGLASTYTFPTATYLTESFNWRTTVLIFGIVNVLISAPANYFGFKKIIHKQKNFNSNTKAEKQENIYFNPRFWLLCFPLFVIGFNIGAITTHIIPMMQEKNMSLTMAVLIASLFGPGQIIGRILIMTYGHNKSNISLFVVCFYSFLIGITFLYFVNISFYLAFLFILFNSAAFGSMAILKPLVQNDIFGKMNFGNIHGILAICFMFGSIAGPWIGSLIWSVGGYNLLIMLFFILAVLGNISALMLKKYKTKVGLKQ</sequence>
<dbReference type="GO" id="GO:0022857">
    <property type="term" value="F:transmembrane transporter activity"/>
    <property type="evidence" value="ECO:0007669"/>
    <property type="project" value="InterPro"/>
</dbReference>
<feature type="transmembrane region" description="Helical" evidence="1">
    <location>
        <begin position="284"/>
        <end position="301"/>
    </location>
</feature>
<name>A0A382G656_9ZZZZ</name>
<feature type="transmembrane region" description="Helical" evidence="1">
    <location>
        <begin position="307"/>
        <end position="326"/>
    </location>
</feature>
<dbReference type="Gene3D" id="1.20.1250.20">
    <property type="entry name" value="MFS general substrate transporter like domains"/>
    <property type="match status" value="1"/>
</dbReference>
<reference evidence="3" key="1">
    <citation type="submission" date="2018-05" db="EMBL/GenBank/DDBJ databases">
        <authorList>
            <person name="Lanie J.A."/>
            <person name="Ng W.-L."/>
            <person name="Kazmierczak K.M."/>
            <person name="Andrzejewski T.M."/>
            <person name="Davidsen T.M."/>
            <person name="Wayne K.J."/>
            <person name="Tettelin H."/>
            <person name="Glass J.I."/>
            <person name="Rusch D."/>
            <person name="Podicherti R."/>
            <person name="Tsui H.-C.T."/>
            <person name="Winkler M.E."/>
        </authorList>
    </citation>
    <scope>NUCLEOTIDE SEQUENCE</scope>
</reference>
<accession>A0A382G656</accession>
<dbReference type="PANTHER" id="PTHR11360:SF284">
    <property type="entry name" value="EG:103B4.3 PROTEIN-RELATED"/>
    <property type="match status" value="1"/>
</dbReference>
<dbReference type="InterPro" id="IPR020846">
    <property type="entry name" value="MFS_dom"/>
</dbReference>
<dbReference type="PANTHER" id="PTHR11360">
    <property type="entry name" value="MONOCARBOXYLATE TRANSPORTER"/>
    <property type="match status" value="1"/>
</dbReference>
<keyword evidence="1" id="KW-0472">Membrane</keyword>
<feature type="transmembrane region" description="Helical" evidence="1">
    <location>
        <begin position="253"/>
        <end position="272"/>
    </location>
</feature>
<proteinExistence type="predicted"/>
<feature type="transmembrane region" description="Helical" evidence="1">
    <location>
        <begin position="54"/>
        <end position="71"/>
    </location>
</feature>
<gene>
    <name evidence="3" type="ORF">METZ01_LOCUS223620</name>
</gene>
<feature type="transmembrane region" description="Helical" evidence="1">
    <location>
        <begin position="141"/>
        <end position="162"/>
    </location>
</feature>
<dbReference type="InterPro" id="IPR011701">
    <property type="entry name" value="MFS"/>
</dbReference>
<keyword evidence="1" id="KW-0812">Transmembrane</keyword>
<feature type="transmembrane region" description="Helical" evidence="1">
    <location>
        <begin position="106"/>
        <end position="129"/>
    </location>
</feature>
<evidence type="ECO:0000259" key="2">
    <source>
        <dbReference type="PROSITE" id="PS50850"/>
    </source>
</evidence>
<dbReference type="EMBL" id="UINC01053799">
    <property type="protein sequence ID" value="SVB70766.1"/>
    <property type="molecule type" value="Genomic_DNA"/>
</dbReference>
<dbReference type="Pfam" id="PF07690">
    <property type="entry name" value="MFS_1"/>
    <property type="match status" value="1"/>
</dbReference>
<organism evidence="3">
    <name type="scientific">marine metagenome</name>
    <dbReference type="NCBI Taxonomy" id="408172"/>
    <lineage>
        <taxon>unclassified sequences</taxon>
        <taxon>metagenomes</taxon>
        <taxon>ecological metagenomes</taxon>
    </lineage>
</organism>
<evidence type="ECO:0000256" key="1">
    <source>
        <dbReference type="SAM" id="Phobius"/>
    </source>
</evidence>
<evidence type="ECO:0000313" key="3">
    <source>
        <dbReference type="EMBL" id="SVB70766.1"/>
    </source>
</evidence>